<dbReference type="Proteomes" id="UP000285768">
    <property type="component" value="Chromosome"/>
</dbReference>
<comment type="similarity">
    <text evidence="1">Belongs to the amidase family.</text>
</comment>
<name>A0ABX5QGZ3_9MICO</name>
<feature type="compositionally biased region" description="Low complexity" evidence="2">
    <location>
        <begin position="188"/>
        <end position="199"/>
    </location>
</feature>
<dbReference type="InterPro" id="IPR000120">
    <property type="entry name" value="Amidase"/>
</dbReference>
<feature type="domain" description="Amidase" evidence="3">
    <location>
        <begin position="21"/>
        <end position="221"/>
    </location>
</feature>
<dbReference type="Gene3D" id="3.90.1300.10">
    <property type="entry name" value="Amidase signature (AS) domain"/>
    <property type="match status" value="1"/>
</dbReference>
<protein>
    <submittedName>
        <fullName evidence="4">Amidase</fullName>
    </submittedName>
</protein>
<accession>A0ABX5QGZ3</accession>
<dbReference type="EMBL" id="CP035037">
    <property type="protein sequence ID" value="QAB18366.1"/>
    <property type="molecule type" value="Genomic_DNA"/>
</dbReference>
<organism evidence="4 5">
    <name type="scientific">Leucobacter muris</name>
    <dbReference type="NCBI Taxonomy" id="1935379"/>
    <lineage>
        <taxon>Bacteria</taxon>
        <taxon>Bacillati</taxon>
        <taxon>Actinomycetota</taxon>
        <taxon>Actinomycetes</taxon>
        <taxon>Micrococcales</taxon>
        <taxon>Microbacteriaceae</taxon>
        <taxon>Leucobacter</taxon>
    </lineage>
</organism>
<feature type="region of interest" description="Disordered" evidence="2">
    <location>
        <begin position="188"/>
        <end position="216"/>
    </location>
</feature>
<dbReference type="PANTHER" id="PTHR11895">
    <property type="entry name" value="TRANSAMIDASE"/>
    <property type="match status" value="1"/>
</dbReference>
<dbReference type="PANTHER" id="PTHR11895:SF7">
    <property type="entry name" value="GLUTAMYL-TRNA(GLN) AMIDOTRANSFERASE SUBUNIT A, MITOCHONDRIAL"/>
    <property type="match status" value="1"/>
</dbReference>
<reference evidence="4 5" key="1">
    <citation type="submission" date="2019-01" db="EMBL/GenBank/DDBJ databases">
        <title>Leucobacter muris sp. nov. isolated from the nose of a laboratory mouse.</title>
        <authorList>
            <person name="Benga L."/>
            <person name="Sproeer C."/>
            <person name="Schumann P."/>
            <person name="Verbarg S."/>
            <person name="Bunk B."/>
            <person name="Engelhardt E."/>
            <person name="Benten P.M."/>
            <person name="Sager M."/>
        </authorList>
    </citation>
    <scope>NUCLEOTIDE SEQUENCE [LARGE SCALE GENOMIC DNA]</scope>
    <source>
        <strain evidence="4 5">DSM 101948</strain>
    </source>
</reference>
<dbReference type="Pfam" id="PF01425">
    <property type="entry name" value="Amidase"/>
    <property type="match status" value="1"/>
</dbReference>
<dbReference type="InterPro" id="IPR023631">
    <property type="entry name" value="Amidase_dom"/>
</dbReference>
<evidence type="ECO:0000256" key="2">
    <source>
        <dbReference type="SAM" id="MobiDB-lite"/>
    </source>
</evidence>
<proteinExistence type="inferred from homology"/>
<sequence length="395" mass="40173">MNGTAAPAGIVITELSGTETGDGALRGLRLAVKDNIDVAGAPTTGGSRICGHEPALATAPTVAALASAGARPVAKVNLHEFAYGVSSDNPWHGRVPNPRFPDRIPGGSSGGSAAAVAAGIAELALGTDTAGSIRIPAACTGVVGLRPRNGSLDLAGVQPLCPSFDTVGPMAASVSLVAEAWRALSERASSPGGPLARAGAAGGRQDDPAGGGSGAPLRVGVCGDPDPAALRILEGLGVQTVRVELPLDEIEAAFWPAFRAEIARAHQATYPRLAGDYDPNVAAKLAGTQGIPLERYRASRERLAALRERLLGEWGRLGAVAVVSPVLGIPLPRVGEREEDYRDLLGLYAVPASALDLAALAVGDLQIMARSEREALDLGLSLERAGLTPVAPRLG</sequence>
<dbReference type="PROSITE" id="PS00571">
    <property type="entry name" value="AMIDASES"/>
    <property type="match status" value="1"/>
</dbReference>
<dbReference type="RefSeq" id="WP_128387250.1">
    <property type="nucleotide sequence ID" value="NZ_CP035037.1"/>
</dbReference>
<gene>
    <name evidence="4" type="ORF">Leucomu_10950</name>
</gene>
<dbReference type="SUPFAM" id="SSF75304">
    <property type="entry name" value="Amidase signature (AS) enzymes"/>
    <property type="match status" value="1"/>
</dbReference>
<dbReference type="InterPro" id="IPR036928">
    <property type="entry name" value="AS_sf"/>
</dbReference>
<evidence type="ECO:0000256" key="1">
    <source>
        <dbReference type="ARBA" id="ARBA00009199"/>
    </source>
</evidence>
<evidence type="ECO:0000313" key="5">
    <source>
        <dbReference type="Proteomes" id="UP000285768"/>
    </source>
</evidence>
<evidence type="ECO:0000259" key="3">
    <source>
        <dbReference type="Pfam" id="PF01425"/>
    </source>
</evidence>
<evidence type="ECO:0000313" key="4">
    <source>
        <dbReference type="EMBL" id="QAB18366.1"/>
    </source>
</evidence>
<dbReference type="InterPro" id="IPR020556">
    <property type="entry name" value="Amidase_CS"/>
</dbReference>
<keyword evidence="5" id="KW-1185">Reference proteome</keyword>